<feature type="region of interest" description="Disordered" evidence="2">
    <location>
        <begin position="25"/>
        <end position="49"/>
    </location>
</feature>
<dbReference type="RefSeq" id="WP_311671882.1">
    <property type="nucleotide sequence ID" value="NZ_JAVREQ010000002.1"/>
</dbReference>
<sequence length="604" mass="65498">MRRRQFLGAAGAVGGLAAVPGALSLTGASPAGAAPAPSGVPGPPTVTPDDLRFRPRTLRPGSPQRAGLLAEHVARITPTAAEFMAPGPGRPEPSHPGFVVLAARHGVVVEHEARGHALRYASWDAEAGAPVELPREDWVDMRPDTLFDMASVSKLYTSVVLTILAERGDLDLSAPVSRYLPDFAAADPAKAPVTVEMLLTHTSGMKAWMSLADYPDNAARMAAIYAQPLDFEPGSDYTYSDLNLITAGRIVEELTGKGLDTLVAELITRPLGLRDTGYNPPAAKLDRVAATEYQPWTDRGMVRGTVHDENAYYLGGVAGHAGVFSTAADMAVFGQMVLNGGTYGGTRLLREDTVRSMLTNRNGRFGGGAARGLGWQLDQRFYMDCLSSPVAFGHTGYTGTCLVGDPLEGMLYVLLTNRVHPTREWGTTSSYRRQPARRLGRALPVRPPVGRYAWFSGQGDEATATLEVPLRRPVRDDASLSFRLWYDTEASDVCTVEATTAADPGDADWQPVRLELRAGDDHRWAADDGAFSGFAARRRLRGRAELPDGVTAVRWRYVTDSLYQGRGVYVDEIRVLDGHRPVFLSVRPWDNDRIRAEGWTESAD</sequence>
<evidence type="ECO:0000256" key="2">
    <source>
        <dbReference type="SAM" id="MobiDB-lite"/>
    </source>
</evidence>
<evidence type="ECO:0000256" key="3">
    <source>
        <dbReference type="SAM" id="SignalP"/>
    </source>
</evidence>
<feature type="domain" description="Beta-lactamase-related" evidence="4">
    <location>
        <begin position="93"/>
        <end position="426"/>
    </location>
</feature>
<comment type="caution">
    <text evidence="5">The sequence shown here is derived from an EMBL/GenBank/DDBJ whole genome shotgun (WGS) entry which is preliminary data.</text>
</comment>
<dbReference type="PROSITE" id="PS51318">
    <property type="entry name" value="TAT"/>
    <property type="match status" value="1"/>
</dbReference>
<dbReference type="InterPro" id="IPR006311">
    <property type="entry name" value="TAT_signal"/>
</dbReference>
<dbReference type="InterPro" id="IPR001466">
    <property type="entry name" value="Beta-lactam-related"/>
</dbReference>
<proteinExistence type="predicted"/>
<dbReference type="GO" id="GO:0016787">
    <property type="term" value="F:hydrolase activity"/>
    <property type="evidence" value="ECO:0007669"/>
    <property type="project" value="UniProtKB-KW"/>
</dbReference>
<name>A0ABU2NP07_9ACTN</name>
<evidence type="ECO:0000313" key="5">
    <source>
        <dbReference type="EMBL" id="MDT0377948.1"/>
    </source>
</evidence>
<evidence type="ECO:0000259" key="4">
    <source>
        <dbReference type="Pfam" id="PF00144"/>
    </source>
</evidence>
<feature type="signal peptide" evidence="3">
    <location>
        <begin position="1"/>
        <end position="33"/>
    </location>
</feature>
<accession>A0ABU2NP07</accession>
<feature type="chain" id="PRO_5047218988" evidence="3">
    <location>
        <begin position="34"/>
        <end position="604"/>
    </location>
</feature>
<dbReference type="SUPFAM" id="SSF56601">
    <property type="entry name" value="beta-lactamase/transpeptidase-like"/>
    <property type="match status" value="1"/>
</dbReference>
<keyword evidence="3" id="KW-0732">Signal</keyword>
<dbReference type="Proteomes" id="UP001183414">
    <property type="component" value="Unassembled WGS sequence"/>
</dbReference>
<organism evidence="5 6">
    <name type="scientific">Streptomyces hazeniae</name>
    <dbReference type="NCBI Taxonomy" id="3075538"/>
    <lineage>
        <taxon>Bacteria</taxon>
        <taxon>Bacillati</taxon>
        <taxon>Actinomycetota</taxon>
        <taxon>Actinomycetes</taxon>
        <taxon>Kitasatosporales</taxon>
        <taxon>Streptomycetaceae</taxon>
        <taxon>Streptomyces</taxon>
    </lineage>
</organism>
<dbReference type="Gene3D" id="3.40.710.10">
    <property type="entry name" value="DD-peptidase/beta-lactamase superfamily"/>
    <property type="match status" value="1"/>
</dbReference>
<dbReference type="InterPro" id="IPR012338">
    <property type="entry name" value="Beta-lactam/transpept-like"/>
</dbReference>
<dbReference type="Pfam" id="PF00144">
    <property type="entry name" value="Beta-lactamase"/>
    <property type="match status" value="1"/>
</dbReference>
<keyword evidence="6" id="KW-1185">Reference proteome</keyword>
<dbReference type="InterPro" id="IPR050789">
    <property type="entry name" value="Diverse_Enzym_Activities"/>
</dbReference>
<evidence type="ECO:0000313" key="6">
    <source>
        <dbReference type="Proteomes" id="UP001183414"/>
    </source>
</evidence>
<feature type="compositionally biased region" description="Low complexity" evidence="2">
    <location>
        <begin position="25"/>
        <end position="37"/>
    </location>
</feature>
<dbReference type="EMBL" id="JAVREQ010000002">
    <property type="protein sequence ID" value="MDT0377948.1"/>
    <property type="molecule type" value="Genomic_DNA"/>
</dbReference>
<dbReference type="PANTHER" id="PTHR43283:SF11">
    <property type="entry name" value="BETA-LACTAMASE-RELATED DOMAIN-CONTAINING PROTEIN"/>
    <property type="match status" value="1"/>
</dbReference>
<protein>
    <submittedName>
        <fullName evidence="5">Serine hydrolase</fullName>
    </submittedName>
</protein>
<dbReference type="Pfam" id="PF20773">
    <property type="entry name" value="InhA-like_MAM"/>
    <property type="match status" value="1"/>
</dbReference>
<evidence type="ECO:0000256" key="1">
    <source>
        <dbReference type="ARBA" id="ARBA00022801"/>
    </source>
</evidence>
<keyword evidence="1 5" id="KW-0378">Hydrolase</keyword>
<gene>
    <name evidence="5" type="ORF">RM572_04060</name>
</gene>
<reference evidence="6" key="1">
    <citation type="submission" date="2023-07" db="EMBL/GenBank/DDBJ databases">
        <title>30 novel species of actinomycetes from the DSMZ collection.</title>
        <authorList>
            <person name="Nouioui I."/>
        </authorList>
    </citation>
    <scope>NUCLEOTIDE SEQUENCE [LARGE SCALE GENOMIC DNA]</scope>
    <source>
        <strain evidence="6">DSM 42041</strain>
    </source>
</reference>
<dbReference type="PANTHER" id="PTHR43283">
    <property type="entry name" value="BETA-LACTAMASE-RELATED"/>
    <property type="match status" value="1"/>
</dbReference>